<dbReference type="AlphaFoldDB" id="A0A7X5ZGV9"/>
<evidence type="ECO:0000313" key="3">
    <source>
        <dbReference type="Proteomes" id="UP000490980"/>
    </source>
</evidence>
<reference evidence="2 3" key="1">
    <citation type="submission" date="2020-03" db="EMBL/GenBank/DDBJ databases">
        <authorList>
            <person name="Lai Q."/>
        </authorList>
    </citation>
    <scope>NUCLEOTIDE SEQUENCE [LARGE SCALE GENOMIC DNA]</scope>
    <source>
        <strain evidence="2 3">CCUG 25036</strain>
    </source>
</reference>
<protein>
    <submittedName>
        <fullName evidence="2">Uncharacterized protein</fullName>
    </submittedName>
</protein>
<organism evidence="2 3">
    <name type="scientific">Luteibacter anthropi</name>
    <dbReference type="NCBI Taxonomy" id="564369"/>
    <lineage>
        <taxon>Bacteria</taxon>
        <taxon>Pseudomonadati</taxon>
        <taxon>Pseudomonadota</taxon>
        <taxon>Gammaproteobacteria</taxon>
        <taxon>Lysobacterales</taxon>
        <taxon>Rhodanobacteraceae</taxon>
        <taxon>Luteibacter</taxon>
    </lineage>
</organism>
<dbReference type="EMBL" id="JAARLZ010000001">
    <property type="protein sequence ID" value="NII05163.1"/>
    <property type="molecule type" value="Genomic_DNA"/>
</dbReference>
<dbReference type="Proteomes" id="UP000490980">
    <property type="component" value="Unassembled WGS sequence"/>
</dbReference>
<gene>
    <name evidence="2" type="ORF">HBF25_02035</name>
</gene>
<feature type="region of interest" description="Disordered" evidence="1">
    <location>
        <begin position="22"/>
        <end position="77"/>
    </location>
</feature>
<evidence type="ECO:0000313" key="2">
    <source>
        <dbReference type="EMBL" id="NII05163.1"/>
    </source>
</evidence>
<dbReference type="RefSeq" id="WP_166946068.1">
    <property type="nucleotide sequence ID" value="NZ_JAARLZ010000001.1"/>
</dbReference>
<proteinExistence type="predicted"/>
<accession>A0A7X5ZGV9</accession>
<comment type="caution">
    <text evidence="2">The sequence shown here is derived from an EMBL/GenBank/DDBJ whole genome shotgun (WGS) entry which is preliminary data.</text>
</comment>
<name>A0A7X5ZGV9_9GAMM</name>
<evidence type="ECO:0000256" key="1">
    <source>
        <dbReference type="SAM" id="MobiDB-lite"/>
    </source>
</evidence>
<sequence>MEILIGLVVFWVIVGWLSSRKNRQPRNDAARPSSAHSQTPLPRTKPPATDTYRPAAKAATKPIDFGPKSAPRTDASKDLSGINDAFTGQRLKPSLPIFECGSCHVFYQEASMAVLREANASKCMVCGSSQLRRYGGGESNASARNHIPDAITLSNYRDHIGQVVTFTGFVHEVKQSRRGTDYAVMFEAKSWTKGLKMVAFRGGVAKIGGAQKLKAYAGKTITVRGLLINDRTFGPEIIVDDPAMILSVS</sequence>
<keyword evidence="3" id="KW-1185">Reference proteome</keyword>